<keyword evidence="2" id="KW-1185">Reference proteome</keyword>
<evidence type="ECO:0000313" key="1">
    <source>
        <dbReference type="EMBL" id="AAF33612.1"/>
    </source>
</evidence>
<dbReference type="Proteomes" id="UP000203151">
    <property type="component" value="Segment"/>
</dbReference>
<protein>
    <submittedName>
        <fullName evidence="1">ORF83</fullName>
    </submittedName>
</protein>
<dbReference type="KEGG" id="vg:2715845"/>
<name>Q9J854_NPVSE</name>
<reference evidence="1 2" key="6">
    <citation type="journal article" date="1999" name="J. Gen. Virol.">
        <title>Sequence and organization of the Spodoptera exigua multicapsid nucleopolyhedrovirus genome.</title>
        <authorList>
            <person name="IJkel W.F."/>
            <person name="van Strien E.A."/>
            <person name="Heldens J.G."/>
            <person name="Broer R."/>
            <person name="Zuidema D."/>
            <person name="Goldbach R.W."/>
            <person name="Vlak J.M."/>
        </authorList>
    </citation>
    <scope>NUCLEOTIDE SEQUENCE [LARGE SCALE GENOMIC DNA]</scope>
</reference>
<reference evidence="1 2" key="5">
    <citation type="journal article" date="1998" name="J. Gen. Virol.">
        <title>Specificity of multiple homologous genomic regions in Spodoptera exigua nucleopolyhedrovirus DNA replication.</title>
        <authorList>
            <person name="Broer R."/>
            <person name="Heldens J.G."/>
            <person name="van Strien E.A."/>
            <person name="Zuidema D."/>
            <person name="Vlak J.M."/>
        </authorList>
    </citation>
    <scope>NUCLEOTIDE SEQUENCE [LARGE SCALE GENOMIC DNA]</scope>
</reference>
<dbReference type="GeneID" id="2715845"/>
<reference evidence="1 2" key="2">
    <citation type="journal article" date="1993" name="J. Gen. Virol.">
        <title>Nucleotide sequence and transcriptional analysis of the p10 gene of Spodoptera exigua nuclear polyhedrosis virus.</title>
        <authorList>
            <person name="Zuidema D."/>
            <person name="van Oers M.M."/>
            <person name="van Strien E.A."/>
            <person name="Caballero P.C."/>
            <person name="Klok E.J."/>
            <person name="Goldbach R.W."/>
            <person name="Vlak J.M."/>
        </authorList>
    </citation>
    <scope>NUCLEOTIDE SEQUENCE [LARGE SCALE GENOMIC DNA]</scope>
</reference>
<dbReference type="EMBL" id="AF169823">
    <property type="protein sequence ID" value="AAF33612.1"/>
    <property type="molecule type" value="Genomic_DNA"/>
</dbReference>
<reference evidence="1 2" key="4">
    <citation type="journal article" date="1997" name="J. Gen. Virol.">
        <title>Characterization of a putative Spodoptera exigua multicapsid nucleopolyhedrovirus helicase gene.</title>
        <authorList>
            <person name="Heldens J.G."/>
            <person name="Liu Y."/>
            <person name="Zuidema D."/>
            <person name="Goldbach R.W."/>
            <person name="Vlak J.M."/>
        </authorList>
    </citation>
    <scope>NUCLEOTIDE SEQUENCE [LARGE SCALE GENOMIC DNA]</scope>
</reference>
<dbReference type="RefSeq" id="NP_037843.1">
    <property type="nucleotide sequence ID" value="NC_002169.1"/>
</dbReference>
<organism evidence="1 2">
    <name type="scientific">Spodoptera exigua nuclear polyhedrosis virus (strain US)</name>
    <name type="common">SeMNPV</name>
    <dbReference type="NCBI Taxonomy" id="31506"/>
    <lineage>
        <taxon>Viruses</taxon>
        <taxon>Viruses incertae sedis</taxon>
        <taxon>Naldaviricetes</taxon>
        <taxon>Lefavirales</taxon>
        <taxon>Baculoviridae</taxon>
        <taxon>Alphabaculovirus</taxon>
        <taxon>Spodoptera exigua multiple nucleopolyhedrovirus</taxon>
    </lineage>
</organism>
<proteinExistence type="predicted"/>
<reference evidence="1 2" key="1">
    <citation type="journal article" date="1992" name="J. Gen. Virol.">
        <title>Nucleotide sequence and transcriptional analysis of the polyhedrin gene of Spodoptera exigua nuclear polyhedrosis virus.</title>
        <authorList>
            <person name="van Strien E.A."/>
            <person name="Zuidema D."/>
            <person name="Goldbach R.W."/>
            <person name="Vlak J.M."/>
        </authorList>
    </citation>
    <scope>NUCLEOTIDE SEQUENCE [LARGE SCALE GENOMIC DNA]</scope>
</reference>
<reference evidence="1 2" key="3">
    <citation type="journal article" date="1997" name="J. Gen. Virol.">
        <title>Baculoviruses contain a gene for the large subunit of ribonucleotide reductase.</title>
        <authorList>
            <person name="van Strien E.A."/>
            <person name="Faktor O."/>
            <person name="Hu Z.H."/>
            <person name="Zuidema D."/>
            <person name="Goldbach R.W."/>
            <person name="Vlak J.M."/>
        </authorList>
    </citation>
    <scope>NUCLEOTIDE SEQUENCE [LARGE SCALE GENOMIC DNA]</scope>
</reference>
<evidence type="ECO:0000313" key="2">
    <source>
        <dbReference type="Proteomes" id="UP000203151"/>
    </source>
</evidence>
<accession>Q9J854</accession>
<reference evidence="1 2" key="7">
    <citation type="journal article" date="1999" name="Virus Res.">
        <title>Identification, sequence analysis and phylogeny of the lef-2 gene of Helicoverpa armigera single-nucleocapsid baculovirus.</title>
        <authorList>
            <person name="Chen X."/>
            <person name="IJkel W.F."/>
            <person name="Dominy C."/>
            <person name="de Andrade Zanotto P.M."/>
            <person name="Hashimoto Y."/>
            <person name="Faktor O."/>
            <person name="Hayakawa T."/>
            <person name="Wang C."/>
            <person name="Prekumar A."/>
            <person name="Mathavan S."/>
            <person name="Krell P.J."/>
            <person name="Hu Z."/>
            <person name="Vlak J.M."/>
        </authorList>
    </citation>
    <scope>NUCLEOTIDE SEQUENCE [LARGE SCALE GENOMIC DNA]</scope>
</reference>
<organismHost>
    <name type="scientific">Lepidoptera</name>
    <name type="common">moths &amp; butterflies</name>
    <dbReference type="NCBI Taxonomy" id="7088"/>
</organismHost>
<sequence>MLWWRCCFWYYGSMVAYDYDDVVQQPYFCQSRYACRVVFSNEAIFSTTLVFKHFCYILDEKHIIVVEIDNYDTLTKLALISTKNLLRSYKHNVNVISTKCVLLSVKIDKKLKFSTKSIL</sequence>